<dbReference type="EMBL" id="JAUTWS010000053">
    <property type="protein sequence ID" value="MDO9712635.1"/>
    <property type="molecule type" value="Genomic_DNA"/>
</dbReference>
<keyword evidence="9" id="KW-0001">2Fe-2S</keyword>
<comment type="cofactor">
    <cofactor evidence="1">
        <name>siroheme</name>
        <dbReference type="ChEBI" id="CHEBI:60052"/>
    </cofactor>
</comment>
<keyword evidence="10" id="KW-0479">Metal-binding</keyword>
<evidence type="ECO:0000256" key="3">
    <source>
        <dbReference type="ARBA" id="ARBA00001974"/>
    </source>
</evidence>
<comment type="cofactor">
    <cofactor evidence="3 17">
        <name>FAD</name>
        <dbReference type="ChEBI" id="CHEBI:57692"/>
    </cofactor>
</comment>
<dbReference type="PRINTS" id="PR00368">
    <property type="entry name" value="FADPNR"/>
</dbReference>
<dbReference type="InterPro" id="IPR045854">
    <property type="entry name" value="NO2/SO3_Rdtase_4Fe4S_sf"/>
</dbReference>
<keyword evidence="12" id="KW-0560">Oxidoreductase</keyword>
<evidence type="ECO:0000259" key="18">
    <source>
        <dbReference type="Pfam" id="PF01077"/>
    </source>
</evidence>
<keyword evidence="14" id="KW-0411">Iron-sulfur</keyword>
<evidence type="ECO:0000256" key="10">
    <source>
        <dbReference type="ARBA" id="ARBA00022723"/>
    </source>
</evidence>
<keyword evidence="7" id="KW-0349">Heme</keyword>
<dbReference type="Pfam" id="PF07992">
    <property type="entry name" value="Pyr_redox_2"/>
    <property type="match status" value="1"/>
</dbReference>
<dbReference type="InterPro" id="IPR005117">
    <property type="entry name" value="NiRdtase/SiRdtase_haem-b_fer"/>
</dbReference>
<keyword evidence="6" id="KW-0004">4Fe-4S</keyword>
<evidence type="ECO:0000259" key="21">
    <source>
        <dbReference type="Pfam" id="PF07992"/>
    </source>
</evidence>
<dbReference type="InterPro" id="IPR007419">
    <property type="entry name" value="BFD-like_2Fe2S-bd_dom"/>
</dbReference>
<evidence type="ECO:0000256" key="13">
    <source>
        <dbReference type="ARBA" id="ARBA00023004"/>
    </source>
</evidence>
<dbReference type="SUPFAM" id="SSF56014">
    <property type="entry name" value="Nitrite and sulphite reductase 4Fe-4S domain-like"/>
    <property type="match status" value="1"/>
</dbReference>
<evidence type="ECO:0000256" key="15">
    <source>
        <dbReference type="ARBA" id="ARBA00023063"/>
    </source>
</evidence>
<evidence type="ECO:0000256" key="9">
    <source>
        <dbReference type="ARBA" id="ARBA00022714"/>
    </source>
</evidence>
<dbReference type="Pfam" id="PF04324">
    <property type="entry name" value="Fer2_BFD"/>
    <property type="match status" value="1"/>
</dbReference>
<dbReference type="Gene3D" id="3.30.390.30">
    <property type="match status" value="1"/>
</dbReference>
<evidence type="ECO:0000259" key="20">
    <source>
        <dbReference type="Pfam" id="PF04324"/>
    </source>
</evidence>
<evidence type="ECO:0000256" key="1">
    <source>
        <dbReference type="ARBA" id="ARBA00001929"/>
    </source>
</evidence>
<dbReference type="InterPro" id="IPR036188">
    <property type="entry name" value="FAD/NAD-bd_sf"/>
</dbReference>
<keyword evidence="11 17" id="KW-0274">FAD</keyword>
<dbReference type="PIRSF" id="PIRSF037149">
    <property type="entry name" value="NirB"/>
    <property type="match status" value="1"/>
</dbReference>
<feature type="domain" description="BFD-like [2Fe-2S]-binding" evidence="20">
    <location>
        <begin position="426"/>
        <end position="473"/>
    </location>
</feature>
<dbReference type="InterPro" id="IPR017121">
    <property type="entry name" value="Nitrite_Rdtase_lsu"/>
</dbReference>
<dbReference type="PANTHER" id="PTHR43809">
    <property type="entry name" value="NITRITE REDUCTASE (NADH) LARGE SUBUNIT"/>
    <property type="match status" value="1"/>
</dbReference>
<feature type="domain" description="Nitrite/Sulfite reductase ferredoxin-like" evidence="19">
    <location>
        <begin position="561"/>
        <end position="624"/>
    </location>
</feature>
<evidence type="ECO:0000256" key="16">
    <source>
        <dbReference type="ARBA" id="ARBA00034078"/>
    </source>
</evidence>
<dbReference type="Pfam" id="PF03460">
    <property type="entry name" value="NIR_SIR_ferr"/>
    <property type="match status" value="1"/>
</dbReference>
<dbReference type="InterPro" id="IPR041854">
    <property type="entry name" value="BFD-like_2Fe2S-bd_dom_sf"/>
</dbReference>
<accession>A0ABT9E9M8</accession>
<dbReference type="SUPFAM" id="SSF55124">
    <property type="entry name" value="Nitrite/Sulfite reductase N-terminal domain-like"/>
    <property type="match status" value="1"/>
</dbReference>
<comment type="pathway">
    <text evidence="4">Nitrogen metabolism; nitrate reduction (assimilation).</text>
</comment>
<dbReference type="InterPro" id="IPR012744">
    <property type="entry name" value="Nitri_red_NirB"/>
</dbReference>
<evidence type="ECO:0000256" key="5">
    <source>
        <dbReference type="ARBA" id="ARBA00010429"/>
    </source>
</evidence>
<dbReference type="Gene3D" id="3.30.413.10">
    <property type="entry name" value="Sulfite Reductase Hemoprotein, domain 1"/>
    <property type="match status" value="1"/>
</dbReference>
<dbReference type="SUPFAM" id="SSF51905">
    <property type="entry name" value="FAD/NAD(P)-binding domain"/>
    <property type="match status" value="2"/>
</dbReference>
<evidence type="ECO:0000256" key="11">
    <source>
        <dbReference type="ARBA" id="ARBA00022827"/>
    </source>
</evidence>
<dbReference type="RefSeq" id="WP_305107492.1">
    <property type="nucleotide sequence ID" value="NZ_JAUTWS010000053.1"/>
</dbReference>
<feature type="domain" description="NADH-rubredoxin oxidoreductase C-terminal" evidence="22">
    <location>
        <begin position="326"/>
        <end position="390"/>
    </location>
</feature>
<gene>
    <name evidence="23" type="primary">nirB</name>
    <name evidence="23" type="ORF">Q7A36_30145</name>
</gene>
<evidence type="ECO:0000259" key="19">
    <source>
        <dbReference type="Pfam" id="PF03460"/>
    </source>
</evidence>
<evidence type="ECO:0000313" key="24">
    <source>
        <dbReference type="Proteomes" id="UP001243009"/>
    </source>
</evidence>
<dbReference type="InterPro" id="IPR006066">
    <property type="entry name" value="NO2/SO3_Rdtase_FeS/sirohaem_BS"/>
</dbReference>
<organism evidence="23 24">
    <name type="scientific">Paracraurococcus lichenis</name>
    <dbReference type="NCBI Taxonomy" id="3064888"/>
    <lineage>
        <taxon>Bacteria</taxon>
        <taxon>Pseudomonadati</taxon>
        <taxon>Pseudomonadota</taxon>
        <taxon>Alphaproteobacteria</taxon>
        <taxon>Acetobacterales</taxon>
        <taxon>Roseomonadaceae</taxon>
        <taxon>Paracraurococcus</taxon>
    </lineage>
</organism>
<evidence type="ECO:0000256" key="7">
    <source>
        <dbReference type="ARBA" id="ARBA00022617"/>
    </source>
</evidence>
<comment type="cofactor">
    <cofactor evidence="2">
        <name>[4Fe-4S] cluster</name>
        <dbReference type="ChEBI" id="CHEBI:49883"/>
    </cofactor>
</comment>
<evidence type="ECO:0000256" key="6">
    <source>
        <dbReference type="ARBA" id="ARBA00022485"/>
    </source>
</evidence>
<reference evidence="23 24" key="1">
    <citation type="submission" date="2023-08" db="EMBL/GenBank/DDBJ databases">
        <title>The draft genome sequence of Paracraurococcus sp. LOR1-02.</title>
        <authorList>
            <person name="Kingkaew E."/>
            <person name="Tanasupawat S."/>
        </authorList>
    </citation>
    <scope>NUCLEOTIDE SEQUENCE [LARGE SCALE GENOMIC DNA]</scope>
    <source>
        <strain evidence="23 24">LOR1-02</strain>
    </source>
</reference>
<dbReference type="PRINTS" id="PR00397">
    <property type="entry name" value="SIROHAEM"/>
</dbReference>
<evidence type="ECO:0000256" key="4">
    <source>
        <dbReference type="ARBA" id="ARBA00005096"/>
    </source>
</evidence>
<dbReference type="NCBIfam" id="TIGR02374">
    <property type="entry name" value="nitri_red_nirB"/>
    <property type="match status" value="1"/>
</dbReference>
<keyword evidence="8 17" id="KW-0285">Flavoprotein</keyword>
<keyword evidence="15 17" id="KW-0534">Nitrate assimilation</keyword>
<dbReference type="InterPro" id="IPR036136">
    <property type="entry name" value="Nit/Sulf_reduc_fer-like_dom_sf"/>
</dbReference>
<dbReference type="InterPro" id="IPR023753">
    <property type="entry name" value="FAD/NAD-binding_dom"/>
</dbReference>
<dbReference type="InterPro" id="IPR016156">
    <property type="entry name" value="FAD/NAD-linked_Rdtase_dimer_sf"/>
</dbReference>
<name>A0ABT9E9M8_9PROT</name>
<dbReference type="PRINTS" id="PR00411">
    <property type="entry name" value="PNDRDTASEI"/>
</dbReference>
<comment type="cofactor">
    <cofactor evidence="16">
        <name>[2Fe-2S] cluster</name>
        <dbReference type="ChEBI" id="CHEBI:190135"/>
    </cofactor>
</comment>
<proteinExistence type="inferred from homology"/>
<feature type="domain" description="Nitrite/sulphite reductase 4Fe-4S" evidence="18">
    <location>
        <begin position="632"/>
        <end position="770"/>
    </location>
</feature>
<keyword evidence="13" id="KW-0408">Iron</keyword>
<evidence type="ECO:0000313" key="23">
    <source>
        <dbReference type="EMBL" id="MDO9712635.1"/>
    </source>
</evidence>
<comment type="similarity">
    <text evidence="5">Belongs to the nitrite and sulfite reductase 4Fe-4S domain family.</text>
</comment>
<evidence type="ECO:0000256" key="2">
    <source>
        <dbReference type="ARBA" id="ARBA00001966"/>
    </source>
</evidence>
<evidence type="ECO:0000259" key="22">
    <source>
        <dbReference type="Pfam" id="PF18267"/>
    </source>
</evidence>
<dbReference type="Proteomes" id="UP001243009">
    <property type="component" value="Unassembled WGS sequence"/>
</dbReference>
<dbReference type="InterPro" id="IPR052034">
    <property type="entry name" value="NasD-like"/>
</dbReference>
<protein>
    <submittedName>
        <fullName evidence="23">Nitrite reductase large subunit NirB</fullName>
    </submittedName>
</protein>
<dbReference type="Pfam" id="PF01077">
    <property type="entry name" value="NIR_SIR"/>
    <property type="match status" value="1"/>
</dbReference>
<sequence>MAKRQLVVIGNGMAGARAVEEVLARGGADMFDITMFGEEPYGNYNRILLSNILSGIQDSSEIFLNPLDWYAENGIILHAGSPVVEIDRYAKVVRAANGRRASYDVLLIATGSRAFIPPIPGIFLGERQLKPGVFGFRTIDDCEGIAAAAGRDRKAAVIGGGLLGLEAARGLLHHGCEVHVIHLASHLMEQQLDAQGGAILKKTMEGMGITVHVGKSTAQVLGEERVTGLAFKDGSTLDCEIVVVAAGIRPNAEIGLRAGLTVERAIVVDNHMRAVDDMHIYVVGECAQHRGRVYGLVAPLWDQAKVFAEHVTEANRDAAYHGSKLATKLKVMGVELASMGVTEPSEERDEIIQFSEPARGTYKKLIVRDGRLIGGILMGDISKAAYLMQAFDRDSPLPEERLSLLFDLGAPPQKVTLDEMPAEAQVCNCNGVSKAAIGQCVAGGQRSLAAVMNATRAGKGCGSCKGLVSDLVAWFAGGEVEEDPSVHWYVPTIPLRKPELIEAIRAQGLKSVSAVFRALGGGLEDAGSKPALASLLAVVWKGEYLPEPDARFINERIHANIQKDGTFSVVPPMPGGATTPAELRRIAEVAERFKVPLVKVTGGQRIDLLGVRKEDLPAVWAALGTVSGHAYGKTYRTCKACVGTDFCRFGLGDSMALAQKVEDRFKGIDSPHKMKLATAGCPRNCSEALIKDVGFVAVGDGKWEIYVGGAGGSHVRKGDLLCTVASQEEAILIGGRFMQYYREEAKYKERTYTWIERIGIERVRAVVVEDSEGIGARLDAAMQESVDAYLDPWGALIEAEEATRFASLIPAGE</sequence>
<evidence type="ECO:0000256" key="8">
    <source>
        <dbReference type="ARBA" id="ARBA00022630"/>
    </source>
</evidence>
<comment type="caution">
    <text evidence="23">The sequence shown here is derived from an EMBL/GenBank/DDBJ whole genome shotgun (WGS) entry which is preliminary data.</text>
</comment>
<feature type="domain" description="FAD/NAD(P)-binding" evidence="21">
    <location>
        <begin position="5"/>
        <end position="290"/>
    </location>
</feature>
<evidence type="ECO:0000256" key="12">
    <source>
        <dbReference type="ARBA" id="ARBA00023002"/>
    </source>
</evidence>
<dbReference type="Pfam" id="PF18267">
    <property type="entry name" value="Rubredoxin_C"/>
    <property type="match status" value="1"/>
</dbReference>
<keyword evidence="24" id="KW-1185">Reference proteome</keyword>
<dbReference type="InterPro" id="IPR041575">
    <property type="entry name" value="Rubredoxin_C"/>
</dbReference>
<dbReference type="PANTHER" id="PTHR43809:SF1">
    <property type="entry name" value="NITRITE REDUCTASE (NADH) LARGE SUBUNIT"/>
    <property type="match status" value="1"/>
</dbReference>
<evidence type="ECO:0000256" key="17">
    <source>
        <dbReference type="PIRNR" id="PIRNR037149"/>
    </source>
</evidence>
<evidence type="ECO:0000256" key="14">
    <source>
        <dbReference type="ARBA" id="ARBA00023014"/>
    </source>
</evidence>
<dbReference type="InterPro" id="IPR006067">
    <property type="entry name" value="NO2/SO3_Rdtase_4Fe4S_dom"/>
</dbReference>
<dbReference type="Gene3D" id="1.10.10.1100">
    <property type="entry name" value="BFD-like [2Fe-2S]-binding domain"/>
    <property type="match status" value="1"/>
</dbReference>
<dbReference type="Gene3D" id="3.50.50.60">
    <property type="entry name" value="FAD/NAD(P)-binding domain"/>
    <property type="match status" value="2"/>
</dbReference>